<evidence type="ECO:0000313" key="2">
    <source>
        <dbReference type="Proteomes" id="UP000798662"/>
    </source>
</evidence>
<gene>
    <name evidence="1" type="ORF">I4F81_000156</name>
</gene>
<comment type="caution">
    <text evidence="1">The sequence shown here is derived from an EMBL/GenBank/DDBJ whole genome shotgun (WGS) entry which is preliminary data.</text>
</comment>
<sequence>METPTVVSRTKGHGCSITQYAYQSPALGGTRAVFSVIAPPAPAGEGGDGRPPLPALYWLSGLTCTDQNFITKSGAAAHVATAGLLIVAPDTSPRGAGAPGEDDGWDFGTGAGWYLDATAPGFGAYQMETYIAFTGYLGKPPAGDGPPPAAWAAHDATELMAARTSPLLPDVEVRVDQGAADEFWAAGQLRGDEYVAACKRVGQAAAFHLHDGYDHSYHFVATFLGDHVKLHAAALGANK</sequence>
<organism evidence="1 2">
    <name type="scientific">Pyropia yezoensis</name>
    <name type="common">Susabi-nori</name>
    <name type="synonym">Porphyra yezoensis</name>
    <dbReference type="NCBI Taxonomy" id="2788"/>
    <lineage>
        <taxon>Eukaryota</taxon>
        <taxon>Rhodophyta</taxon>
        <taxon>Bangiophyceae</taxon>
        <taxon>Bangiales</taxon>
        <taxon>Bangiaceae</taxon>
        <taxon>Pyropia</taxon>
    </lineage>
</organism>
<name>A0ACC3BI30_PYRYE</name>
<reference evidence="1" key="1">
    <citation type="submission" date="2019-11" db="EMBL/GenBank/DDBJ databases">
        <title>Nori genome reveals adaptations in red seaweeds to the harsh intertidal environment.</title>
        <authorList>
            <person name="Wang D."/>
            <person name="Mao Y."/>
        </authorList>
    </citation>
    <scope>NUCLEOTIDE SEQUENCE</scope>
    <source>
        <tissue evidence="1">Gametophyte</tissue>
    </source>
</reference>
<proteinExistence type="predicted"/>
<dbReference type="EMBL" id="CM020618">
    <property type="protein sequence ID" value="KAK1857539.1"/>
    <property type="molecule type" value="Genomic_DNA"/>
</dbReference>
<protein>
    <submittedName>
        <fullName evidence="1">Uncharacterized protein</fullName>
    </submittedName>
</protein>
<dbReference type="Proteomes" id="UP000798662">
    <property type="component" value="Chromosome 1"/>
</dbReference>
<accession>A0ACC3BI30</accession>
<keyword evidence="2" id="KW-1185">Reference proteome</keyword>
<evidence type="ECO:0000313" key="1">
    <source>
        <dbReference type="EMBL" id="KAK1857539.1"/>
    </source>
</evidence>